<protein>
    <recommendedName>
        <fullName evidence="10">Purine nucleoside phosphorylase</fullName>
    </recommendedName>
</protein>
<proteinExistence type="inferred from homology"/>
<evidence type="ECO:0000256" key="7">
    <source>
        <dbReference type="ARBA" id="ARBA00047989"/>
    </source>
</evidence>
<comment type="caution">
    <text evidence="11">The sequence shown here is derived from an EMBL/GenBank/DDBJ whole genome shotgun (WGS) entry which is preliminary data.</text>
</comment>
<dbReference type="InterPro" id="IPR003730">
    <property type="entry name" value="Cu_polyphenol_OxRdtase"/>
</dbReference>
<comment type="catalytic activity">
    <reaction evidence="7">
        <text>adenosine + H2O + H(+) = inosine + NH4(+)</text>
        <dbReference type="Rhea" id="RHEA:24408"/>
        <dbReference type="ChEBI" id="CHEBI:15377"/>
        <dbReference type="ChEBI" id="CHEBI:15378"/>
        <dbReference type="ChEBI" id="CHEBI:16335"/>
        <dbReference type="ChEBI" id="CHEBI:17596"/>
        <dbReference type="ChEBI" id="CHEBI:28938"/>
        <dbReference type="EC" id="3.5.4.4"/>
    </reaction>
    <physiologicalReaction direction="left-to-right" evidence="7">
        <dbReference type="Rhea" id="RHEA:24409"/>
    </physiologicalReaction>
</comment>
<dbReference type="Proteomes" id="UP000650616">
    <property type="component" value="Unassembled WGS sequence"/>
</dbReference>
<dbReference type="GO" id="GO:0016787">
    <property type="term" value="F:hydrolase activity"/>
    <property type="evidence" value="ECO:0007669"/>
    <property type="project" value="UniProtKB-KW"/>
</dbReference>
<keyword evidence="12" id="KW-1185">Reference proteome</keyword>
<keyword evidence="3" id="KW-0808">Transferase</keyword>
<dbReference type="CDD" id="cd16833">
    <property type="entry name" value="YfiH"/>
    <property type="match status" value="1"/>
</dbReference>
<evidence type="ECO:0000313" key="12">
    <source>
        <dbReference type="Proteomes" id="UP000650616"/>
    </source>
</evidence>
<evidence type="ECO:0000256" key="3">
    <source>
        <dbReference type="ARBA" id="ARBA00022679"/>
    </source>
</evidence>
<dbReference type="SUPFAM" id="SSF64438">
    <property type="entry name" value="CNF1/YfiH-like putative cysteine hydrolases"/>
    <property type="match status" value="1"/>
</dbReference>
<dbReference type="InterPro" id="IPR011324">
    <property type="entry name" value="Cytotoxic_necrot_fac-like_cat"/>
</dbReference>
<dbReference type="Gene3D" id="3.60.140.10">
    <property type="entry name" value="CNF1/YfiH-like putative cysteine hydrolases"/>
    <property type="match status" value="1"/>
</dbReference>
<name>A0AAW3ZQH6_9BACT</name>
<evidence type="ECO:0000256" key="10">
    <source>
        <dbReference type="RuleBase" id="RU361274"/>
    </source>
</evidence>
<dbReference type="GO" id="GO:0017061">
    <property type="term" value="F:S-methyl-5-thioadenosine phosphorylase activity"/>
    <property type="evidence" value="ECO:0007669"/>
    <property type="project" value="UniProtKB-EC"/>
</dbReference>
<comment type="catalytic activity">
    <reaction evidence="9">
        <text>S-methyl-5'-thioadenosine + phosphate = 5-(methylsulfanyl)-alpha-D-ribose 1-phosphate + adenine</text>
        <dbReference type="Rhea" id="RHEA:11852"/>
        <dbReference type="ChEBI" id="CHEBI:16708"/>
        <dbReference type="ChEBI" id="CHEBI:17509"/>
        <dbReference type="ChEBI" id="CHEBI:43474"/>
        <dbReference type="ChEBI" id="CHEBI:58533"/>
        <dbReference type="EC" id="2.4.2.28"/>
    </reaction>
    <physiologicalReaction direction="left-to-right" evidence="9">
        <dbReference type="Rhea" id="RHEA:11853"/>
    </physiologicalReaction>
</comment>
<organism evidence="11 12">
    <name type="scientific">Campylobacter californiensis</name>
    <dbReference type="NCBI Taxonomy" id="1032243"/>
    <lineage>
        <taxon>Bacteria</taxon>
        <taxon>Pseudomonadati</taxon>
        <taxon>Campylobacterota</taxon>
        <taxon>Epsilonproteobacteria</taxon>
        <taxon>Campylobacterales</taxon>
        <taxon>Campylobacteraceae</taxon>
        <taxon>Campylobacter</taxon>
    </lineage>
</organism>
<keyword evidence="6" id="KW-0862">Zinc</keyword>
<dbReference type="Pfam" id="PF02578">
    <property type="entry name" value="Cu-oxidase_4"/>
    <property type="match status" value="1"/>
</dbReference>
<dbReference type="RefSeq" id="WP_170015133.1">
    <property type="nucleotide sequence ID" value="NZ_CP012545.1"/>
</dbReference>
<evidence type="ECO:0000256" key="9">
    <source>
        <dbReference type="ARBA" id="ARBA00049893"/>
    </source>
</evidence>
<dbReference type="InterPro" id="IPR038371">
    <property type="entry name" value="Cu_polyphenol_OxRdtase_sf"/>
</dbReference>
<evidence type="ECO:0000256" key="6">
    <source>
        <dbReference type="ARBA" id="ARBA00022833"/>
    </source>
</evidence>
<evidence type="ECO:0000256" key="2">
    <source>
        <dbReference type="ARBA" id="ARBA00007353"/>
    </source>
</evidence>
<reference evidence="11 12" key="1">
    <citation type="submission" date="2015-08" db="EMBL/GenBank/DDBJ databases">
        <title>Comparative genomics of the Campylobacter concisus group.</title>
        <authorList>
            <person name="Yee E."/>
            <person name="Chapman M.H."/>
            <person name="Huynh S."/>
            <person name="Bono J.L."/>
            <person name="On S.L."/>
            <person name="St Leger J."/>
            <person name="Foster G."/>
            <person name="Parker C.T."/>
            <person name="Miller W.G."/>
        </authorList>
    </citation>
    <scope>NUCLEOTIDE SEQUENCE [LARGE SCALE GENOMIC DNA]</scope>
    <source>
        <strain evidence="11 12">RM9337</strain>
    </source>
</reference>
<dbReference type="PANTHER" id="PTHR30616:SF2">
    <property type="entry name" value="PURINE NUCLEOSIDE PHOSPHORYLASE LACC1"/>
    <property type="match status" value="1"/>
</dbReference>
<evidence type="ECO:0000313" key="11">
    <source>
        <dbReference type="EMBL" id="MBE3607249.1"/>
    </source>
</evidence>
<comment type="catalytic activity">
    <reaction evidence="1">
        <text>inosine + phosphate = alpha-D-ribose 1-phosphate + hypoxanthine</text>
        <dbReference type="Rhea" id="RHEA:27646"/>
        <dbReference type="ChEBI" id="CHEBI:17368"/>
        <dbReference type="ChEBI" id="CHEBI:17596"/>
        <dbReference type="ChEBI" id="CHEBI:43474"/>
        <dbReference type="ChEBI" id="CHEBI:57720"/>
        <dbReference type="EC" id="2.4.2.1"/>
    </reaction>
    <physiologicalReaction direction="left-to-right" evidence="1">
        <dbReference type="Rhea" id="RHEA:27647"/>
    </physiologicalReaction>
</comment>
<comment type="similarity">
    <text evidence="2 10">Belongs to the purine nucleoside phosphorylase YfiH/LACC1 family.</text>
</comment>
<evidence type="ECO:0000256" key="8">
    <source>
        <dbReference type="ARBA" id="ARBA00048968"/>
    </source>
</evidence>
<sequence length="232" mass="25779">MKFEIDDDRFLLGFTSKKFGLSKGAYTGLNLALHVGDDKECVLKNRGILANFLGVKLGDLIFMEQIHSDKVEILTSKDQKLTPCDAVITTLKNTALCVMTADCSPILIIDPVCEVICVIHAGRAGVMKKICTKAINLMKNNFGCEAINLEVFVGANIKGSCYEVKGIDLGEFGRYKFNDKFDMNMALHDEISSLGITKIKFEPSCTHCDERYFSYRREGVTGRFAGFVMMRG</sequence>
<dbReference type="GO" id="GO:0005507">
    <property type="term" value="F:copper ion binding"/>
    <property type="evidence" value="ECO:0007669"/>
    <property type="project" value="TreeGrafter"/>
</dbReference>
<dbReference type="AlphaFoldDB" id="A0AAW3ZQH6"/>
<gene>
    <name evidence="11" type="primary">pgeF</name>
    <name evidence="11" type="ORF">CCAL9337_00665</name>
</gene>
<keyword evidence="5" id="KW-0378">Hydrolase</keyword>
<evidence type="ECO:0000256" key="1">
    <source>
        <dbReference type="ARBA" id="ARBA00000553"/>
    </source>
</evidence>
<dbReference type="NCBIfam" id="TIGR00726">
    <property type="entry name" value="peptidoglycan editing factor PgeF"/>
    <property type="match status" value="1"/>
</dbReference>
<dbReference type="PANTHER" id="PTHR30616">
    <property type="entry name" value="UNCHARACTERIZED PROTEIN YFIH"/>
    <property type="match status" value="1"/>
</dbReference>
<accession>A0AAW3ZQH6</accession>
<evidence type="ECO:0000256" key="5">
    <source>
        <dbReference type="ARBA" id="ARBA00022801"/>
    </source>
</evidence>
<comment type="catalytic activity">
    <reaction evidence="8">
        <text>adenosine + phosphate = alpha-D-ribose 1-phosphate + adenine</text>
        <dbReference type="Rhea" id="RHEA:27642"/>
        <dbReference type="ChEBI" id="CHEBI:16335"/>
        <dbReference type="ChEBI" id="CHEBI:16708"/>
        <dbReference type="ChEBI" id="CHEBI:43474"/>
        <dbReference type="ChEBI" id="CHEBI:57720"/>
        <dbReference type="EC" id="2.4.2.1"/>
    </reaction>
    <physiologicalReaction direction="left-to-right" evidence="8">
        <dbReference type="Rhea" id="RHEA:27643"/>
    </physiologicalReaction>
</comment>
<dbReference type="EMBL" id="LIWG01000001">
    <property type="protein sequence ID" value="MBE3607249.1"/>
    <property type="molecule type" value="Genomic_DNA"/>
</dbReference>
<evidence type="ECO:0000256" key="4">
    <source>
        <dbReference type="ARBA" id="ARBA00022723"/>
    </source>
</evidence>
<keyword evidence="4" id="KW-0479">Metal-binding</keyword>